<feature type="domain" description="MobA-like NTP transferase" evidence="5">
    <location>
        <begin position="6"/>
        <end position="122"/>
    </location>
</feature>
<organism evidence="6">
    <name type="scientific">viral metagenome</name>
    <dbReference type="NCBI Taxonomy" id="1070528"/>
    <lineage>
        <taxon>unclassified sequences</taxon>
        <taxon>metagenomes</taxon>
        <taxon>organismal metagenomes</taxon>
    </lineage>
</organism>
<evidence type="ECO:0000256" key="2">
    <source>
        <dbReference type="ARBA" id="ARBA00022679"/>
    </source>
</evidence>
<dbReference type="PANTHER" id="PTHR43584:SF3">
    <property type="entry name" value="BIFUNCTIONAL PROTEIN GLMU"/>
    <property type="match status" value="1"/>
</dbReference>
<dbReference type="Gene3D" id="3.90.550.10">
    <property type="entry name" value="Spore Coat Polysaccharide Biosynthesis Protein SpsA, Chain A"/>
    <property type="match status" value="1"/>
</dbReference>
<keyword evidence="2" id="KW-0808">Transferase</keyword>
<dbReference type="InterPro" id="IPR050065">
    <property type="entry name" value="GlmU-like"/>
</dbReference>
<dbReference type="PANTHER" id="PTHR43584">
    <property type="entry name" value="NUCLEOTIDYL TRANSFERASE"/>
    <property type="match status" value="1"/>
</dbReference>
<dbReference type="Pfam" id="PF12804">
    <property type="entry name" value="NTP_transf_3"/>
    <property type="match status" value="1"/>
</dbReference>
<dbReference type="CDD" id="cd02540">
    <property type="entry name" value="GT2_GlmU_N_bac"/>
    <property type="match status" value="1"/>
</dbReference>
<reference evidence="6" key="1">
    <citation type="journal article" date="2020" name="Nature">
        <title>Giant virus diversity and host interactions through global metagenomics.</title>
        <authorList>
            <person name="Schulz F."/>
            <person name="Roux S."/>
            <person name="Paez-Espino D."/>
            <person name="Jungbluth S."/>
            <person name="Walsh D.A."/>
            <person name="Denef V.J."/>
            <person name="McMahon K.D."/>
            <person name="Konstantinidis K.T."/>
            <person name="Eloe-Fadrosh E.A."/>
            <person name="Kyrpides N.C."/>
            <person name="Woyke T."/>
        </authorList>
    </citation>
    <scope>NUCLEOTIDE SEQUENCE</scope>
    <source>
        <strain evidence="6">GVMAG-M-3300010157-4</strain>
    </source>
</reference>
<protein>
    <recommendedName>
        <fullName evidence="1">UDP-N-acetylglucosamine diphosphorylase</fullName>
        <ecNumber evidence="1">2.7.7.23</ecNumber>
    </recommendedName>
</protein>
<keyword evidence="3" id="KW-0548">Nucleotidyltransferase</keyword>
<comment type="catalytic activity">
    <reaction evidence="4">
        <text>N-acetyl-alpha-D-glucosamine 1-phosphate + UTP + H(+) = UDP-N-acetyl-alpha-D-glucosamine + diphosphate</text>
        <dbReference type="Rhea" id="RHEA:13509"/>
        <dbReference type="ChEBI" id="CHEBI:15378"/>
        <dbReference type="ChEBI" id="CHEBI:33019"/>
        <dbReference type="ChEBI" id="CHEBI:46398"/>
        <dbReference type="ChEBI" id="CHEBI:57705"/>
        <dbReference type="ChEBI" id="CHEBI:57776"/>
        <dbReference type="EC" id="2.7.7.23"/>
    </reaction>
</comment>
<evidence type="ECO:0000259" key="5">
    <source>
        <dbReference type="Pfam" id="PF12804"/>
    </source>
</evidence>
<proteinExistence type="predicted"/>
<sequence length="244" mass="26952">MNPTTVIILAGGLGKRMGSDFPKVLHWVGDVPMIVRILRSLPQDARILIVVGKYKDIIQATIRQYTDVDIEYVVQDPPLGTGHAVACCLPYIDPERQVIVLSGDVPLIQTETIRKMSQGAPELRVLTMTADDPTGYGRIITSDGNIHVSSQFVKIVEHKDCTEEERACTTVNCGIYAFSGKVAHRFVPLIQNINAQGEYYLTDIVGLAHNAGICVEVCHINDNERHTVRGVNNLAELAEIERHL</sequence>
<dbReference type="AlphaFoldDB" id="A0A6C0B698"/>
<name>A0A6C0B698_9ZZZZ</name>
<dbReference type="GO" id="GO:0003977">
    <property type="term" value="F:UDP-N-acetylglucosamine diphosphorylase activity"/>
    <property type="evidence" value="ECO:0007669"/>
    <property type="project" value="UniProtKB-EC"/>
</dbReference>
<dbReference type="SUPFAM" id="SSF53448">
    <property type="entry name" value="Nucleotide-diphospho-sugar transferases"/>
    <property type="match status" value="1"/>
</dbReference>
<dbReference type="EMBL" id="MN739083">
    <property type="protein sequence ID" value="QHS87580.1"/>
    <property type="molecule type" value="Genomic_DNA"/>
</dbReference>
<dbReference type="InterPro" id="IPR025877">
    <property type="entry name" value="MobA-like_NTP_Trfase"/>
</dbReference>
<evidence type="ECO:0000256" key="4">
    <source>
        <dbReference type="ARBA" id="ARBA00048493"/>
    </source>
</evidence>
<accession>A0A6C0B698</accession>
<evidence type="ECO:0000313" key="6">
    <source>
        <dbReference type="EMBL" id="QHS87580.1"/>
    </source>
</evidence>
<dbReference type="InterPro" id="IPR029044">
    <property type="entry name" value="Nucleotide-diphossugar_trans"/>
</dbReference>
<evidence type="ECO:0000256" key="3">
    <source>
        <dbReference type="ARBA" id="ARBA00022695"/>
    </source>
</evidence>
<dbReference type="EC" id="2.7.7.23" evidence="1"/>
<evidence type="ECO:0000256" key="1">
    <source>
        <dbReference type="ARBA" id="ARBA00012457"/>
    </source>
</evidence>